<organism evidence="1 2">
    <name type="scientific">Xanthomonas sacchari</name>
    <dbReference type="NCBI Taxonomy" id="56458"/>
    <lineage>
        <taxon>Bacteria</taxon>
        <taxon>Pseudomonadati</taxon>
        <taxon>Pseudomonadota</taxon>
        <taxon>Gammaproteobacteria</taxon>
        <taxon>Lysobacterales</taxon>
        <taxon>Lysobacteraceae</taxon>
        <taxon>Xanthomonas</taxon>
    </lineage>
</organism>
<dbReference type="Gene3D" id="3.40.630.40">
    <property type="entry name" value="Zn-dependent exopeptidases"/>
    <property type="match status" value="1"/>
</dbReference>
<dbReference type="EMBL" id="CP099534">
    <property type="protein sequence ID" value="UYK89658.1"/>
    <property type="molecule type" value="Genomic_DNA"/>
</dbReference>
<dbReference type="PIRSF" id="PIRSF029730">
    <property type="entry name" value="UCP029730"/>
    <property type="match status" value="1"/>
</dbReference>
<proteinExistence type="predicted"/>
<dbReference type="AlphaFoldDB" id="A0AA46SW35"/>
<dbReference type="RefSeq" id="WP_267093560.1">
    <property type="nucleotide sequence ID" value="NZ_CP099534.1"/>
</dbReference>
<name>A0AA46SW35_9XANT</name>
<dbReference type="SUPFAM" id="SSF53187">
    <property type="entry name" value="Zn-dependent exopeptidases"/>
    <property type="match status" value="1"/>
</dbReference>
<dbReference type="InterPro" id="IPR011227">
    <property type="entry name" value="UCP029730"/>
</dbReference>
<accession>A0AA46SW35</accession>
<dbReference type="Proteomes" id="UP001164392">
    <property type="component" value="Chromosome"/>
</dbReference>
<sequence length="265" mass="28499">MAEGLSHALPPLLGADDPAVFSIHRPHGSSPFVLLADHAGQAVPRALHGLGLAQAELDRHIGWDIGIAGTTRALSALLDAWAIEQTYSRLLIDCNRPLASPTLIPLVSDHTVVPGNAALTAAQRQQRIDAVHAPYHARIAAELDARRAAARPTLLVMMHSFTPVMDGVPRPWHAGVLYHRDTRFAHALLQALRAEDDLMVGDNAPYAVSDSSDYAVPVHGEGRGLPHVELEIRQDLIADAAGQQAWAQRLARIFSALQPQLLALG</sequence>
<evidence type="ECO:0000313" key="1">
    <source>
        <dbReference type="EMBL" id="UYK89658.1"/>
    </source>
</evidence>
<dbReference type="InterPro" id="IPR007709">
    <property type="entry name" value="N-FG_amidohydro"/>
</dbReference>
<reference evidence="1" key="1">
    <citation type="submission" date="2022-06" db="EMBL/GenBank/DDBJ databases">
        <title>Dynamics of rice microbiomes reveals core vertical transmitted seed endophytes.</title>
        <authorList>
            <person name="Liao K."/>
            <person name="Zhang X."/>
        </authorList>
    </citation>
    <scope>NUCLEOTIDE SEQUENCE</scope>
    <source>
        <strain evidence="1">JR3-14</strain>
    </source>
</reference>
<protein>
    <submittedName>
        <fullName evidence="1">N-formylglutamate amidohydrolase</fullName>
    </submittedName>
</protein>
<gene>
    <name evidence="1" type="ORF">NG824_04235</name>
</gene>
<evidence type="ECO:0000313" key="2">
    <source>
        <dbReference type="Proteomes" id="UP001164392"/>
    </source>
</evidence>
<dbReference type="Pfam" id="PF05013">
    <property type="entry name" value="FGase"/>
    <property type="match status" value="1"/>
</dbReference>